<evidence type="ECO:0008006" key="3">
    <source>
        <dbReference type="Google" id="ProtNLM"/>
    </source>
</evidence>
<name>A0ABQ0I0S5_9ALTE</name>
<keyword evidence="2" id="KW-1185">Reference proteome</keyword>
<protein>
    <recommendedName>
        <fullName evidence="3">PH domain-containing protein</fullName>
    </recommendedName>
</protein>
<reference evidence="1 2" key="1">
    <citation type="journal article" date="2014" name="Environ. Microbiol.">
        <title>Comparative genomics of the marine bacterial genus Glaciecola reveals the high degree of genomic diversity and genomic characteristic for cold adaptation.</title>
        <authorList>
            <person name="Qin Q.L."/>
            <person name="Xie B.B."/>
            <person name="Yu Y."/>
            <person name="Shu Y.L."/>
            <person name="Rong J.C."/>
            <person name="Zhang Y.J."/>
            <person name="Zhao D.L."/>
            <person name="Chen X.L."/>
            <person name="Zhang X.Y."/>
            <person name="Chen B."/>
            <person name="Zhou B.C."/>
            <person name="Zhang Y.Z."/>
        </authorList>
    </citation>
    <scope>NUCLEOTIDE SEQUENCE [LARGE SCALE GENOMIC DNA]</scope>
    <source>
        <strain evidence="1 2">NO2</strain>
    </source>
</reference>
<gene>
    <name evidence="1" type="ORF">GAGA_0051</name>
</gene>
<proteinExistence type="predicted"/>
<evidence type="ECO:0000313" key="2">
    <source>
        <dbReference type="Proteomes" id="UP000008372"/>
    </source>
</evidence>
<dbReference type="EMBL" id="BAEK01000004">
    <property type="protein sequence ID" value="GAC02916.1"/>
    <property type="molecule type" value="Genomic_DNA"/>
</dbReference>
<dbReference type="Proteomes" id="UP000008372">
    <property type="component" value="Unassembled WGS sequence"/>
</dbReference>
<sequence>MQNSKPFASHFFSKINFSNQKQSRRDLAEWITSLHVMTNDLF</sequence>
<comment type="caution">
    <text evidence="1">The sequence shown here is derived from an EMBL/GenBank/DDBJ whole genome shotgun (WGS) entry which is preliminary data.</text>
</comment>
<organism evidence="1 2">
    <name type="scientific">Paraglaciecola agarilytica NO2</name>
    <dbReference type="NCBI Taxonomy" id="1125747"/>
    <lineage>
        <taxon>Bacteria</taxon>
        <taxon>Pseudomonadati</taxon>
        <taxon>Pseudomonadota</taxon>
        <taxon>Gammaproteobacteria</taxon>
        <taxon>Alteromonadales</taxon>
        <taxon>Alteromonadaceae</taxon>
        <taxon>Paraglaciecola</taxon>
    </lineage>
</organism>
<accession>A0ABQ0I0S5</accession>
<evidence type="ECO:0000313" key="1">
    <source>
        <dbReference type="EMBL" id="GAC02916.1"/>
    </source>
</evidence>